<dbReference type="PROSITE" id="PS50956">
    <property type="entry name" value="HTH_ASNC_2"/>
    <property type="match status" value="1"/>
</dbReference>
<dbReference type="Gene3D" id="3.30.70.920">
    <property type="match status" value="1"/>
</dbReference>
<proteinExistence type="predicted"/>
<dbReference type="InterPro" id="IPR019888">
    <property type="entry name" value="Tscrpt_reg_AsnC-like"/>
</dbReference>
<dbReference type="InterPro" id="IPR019887">
    <property type="entry name" value="Tscrpt_reg_AsnC/Lrp_C"/>
</dbReference>
<keyword evidence="2" id="KW-0238">DNA-binding</keyword>
<dbReference type="InterPro" id="IPR011991">
    <property type="entry name" value="ArsR-like_HTH"/>
</dbReference>
<dbReference type="Pfam" id="PF13412">
    <property type="entry name" value="HTH_24"/>
    <property type="match status" value="1"/>
</dbReference>
<dbReference type="Gene3D" id="1.10.10.10">
    <property type="entry name" value="Winged helix-like DNA-binding domain superfamily/Winged helix DNA-binding domain"/>
    <property type="match status" value="1"/>
</dbReference>
<dbReference type="SMART" id="SM00344">
    <property type="entry name" value="HTH_ASNC"/>
    <property type="match status" value="1"/>
</dbReference>
<dbReference type="InterPro" id="IPR000485">
    <property type="entry name" value="AsnC-type_HTH_dom"/>
</dbReference>
<dbReference type="GO" id="GO:0043200">
    <property type="term" value="P:response to amino acid"/>
    <property type="evidence" value="ECO:0007669"/>
    <property type="project" value="TreeGrafter"/>
</dbReference>
<dbReference type="PRINTS" id="PR00033">
    <property type="entry name" value="HTHASNC"/>
</dbReference>
<reference evidence="5 6" key="1">
    <citation type="journal article" date="2012" name="J. Bacteriol.">
        <title>Draft Genome Sequence Determination for Cystic Fibrosis and Chronic Granulomatous Disease Burkholderia multivorans Isolates.</title>
        <authorList>
            <person name="Varga J.J."/>
            <person name="Losada L."/>
            <person name="Zelazny A.M."/>
            <person name="Brinkac L."/>
            <person name="Harkins D."/>
            <person name="Radune D."/>
            <person name="Hostetler J."/>
            <person name="Sampaio E.P."/>
            <person name="Ronning C.M."/>
            <person name="Nierman W.C."/>
            <person name="Greenberg D.E."/>
            <person name="Holland S.M."/>
            <person name="Goldberg J.B."/>
        </authorList>
    </citation>
    <scope>NUCLEOTIDE SEQUENCE [LARGE SCALE GENOMIC DNA]</scope>
    <source>
        <strain evidence="5 6">CGD2</strain>
    </source>
</reference>
<dbReference type="InterPro" id="IPR019885">
    <property type="entry name" value="Tscrpt_reg_HTH_AsnC-type_CS"/>
</dbReference>
<evidence type="ECO:0000256" key="2">
    <source>
        <dbReference type="ARBA" id="ARBA00023125"/>
    </source>
</evidence>
<evidence type="ECO:0000259" key="4">
    <source>
        <dbReference type="PROSITE" id="PS50956"/>
    </source>
</evidence>
<dbReference type="InterPro" id="IPR011008">
    <property type="entry name" value="Dimeric_a/b-barrel"/>
</dbReference>
<dbReference type="GO" id="GO:0006355">
    <property type="term" value="P:regulation of DNA-templated transcription"/>
    <property type="evidence" value="ECO:0007669"/>
    <property type="project" value="UniProtKB-ARBA"/>
</dbReference>
<evidence type="ECO:0000313" key="5">
    <source>
        <dbReference type="EMBL" id="EEE09541.1"/>
    </source>
</evidence>
<evidence type="ECO:0000256" key="1">
    <source>
        <dbReference type="ARBA" id="ARBA00023015"/>
    </source>
</evidence>
<organism evidence="5 6">
    <name type="scientific">Burkholderia multivorans CGD2</name>
    <dbReference type="NCBI Taxonomy" id="513052"/>
    <lineage>
        <taxon>Bacteria</taxon>
        <taxon>Pseudomonadati</taxon>
        <taxon>Pseudomonadota</taxon>
        <taxon>Betaproteobacteria</taxon>
        <taxon>Burkholderiales</taxon>
        <taxon>Burkholderiaceae</taxon>
        <taxon>Burkholderia</taxon>
        <taxon>Burkholderia cepacia complex</taxon>
    </lineage>
</organism>
<sequence>MIMATRERSPKTLDSQDRKILSALQKNARLSNAELAEQIGMSTTACWNRTRQLELDGYIDGYVALVNQRMLGYADIVILEVTLDRHEDDALARFGAELAALPEVLEAYLVSGEYDYWIKVAVDGTAGYERFLREKLYRISSIRHSRSMFALRCMKDVPSIQV</sequence>
<dbReference type="AlphaFoldDB" id="B9BIK8"/>
<evidence type="ECO:0000256" key="3">
    <source>
        <dbReference type="ARBA" id="ARBA00023163"/>
    </source>
</evidence>
<name>B9BIK8_9BURK</name>
<dbReference type="CDD" id="cd00090">
    <property type="entry name" value="HTH_ARSR"/>
    <property type="match status" value="1"/>
</dbReference>
<accession>B9BIK8</accession>
<dbReference type="EMBL" id="ACFC01000001">
    <property type="protein sequence ID" value="EEE09541.1"/>
    <property type="molecule type" value="Genomic_DNA"/>
</dbReference>
<feature type="domain" description="HTH asnC-type" evidence="4">
    <location>
        <begin position="13"/>
        <end position="74"/>
    </location>
</feature>
<dbReference type="PANTHER" id="PTHR30154">
    <property type="entry name" value="LEUCINE-RESPONSIVE REGULATORY PROTEIN"/>
    <property type="match status" value="1"/>
</dbReference>
<dbReference type="GO" id="GO:0005829">
    <property type="term" value="C:cytosol"/>
    <property type="evidence" value="ECO:0007669"/>
    <property type="project" value="TreeGrafter"/>
</dbReference>
<gene>
    <name evidence="5" type="ORF">BURMUCGD2_4914</name>
</gene>
<keyword evidence="1" id="KW-0805">Transcription regulation</keyword>
<comment type="caution">
    <text evidence="5">The sequence shown here is derived from an EMBL/GenBank/DDBJ whole genome shotgun (WGS) entry which is preliminary data.</text>
</comment>
<dbReference type="Proteomes" id="UP000004535">
    <property type="component" value="Unassembled WGS sequence"/>
</dbReference>
<dbReference type="InterPro" id="IPR036388">
    <property type="entry name" value="WH-like_DNA-bd_sf"/>
</dbReference>
<keyword evidence="3" id="KW-0804">Transcription</keyword>
<protein>
    <submittedName>
        <fullName evidence="5">Transcriptional regulator, AsnC family</fullName>
    </submittedName>
</protein>
<dbReference type="PROSITE" id="PS00519">
    <property type="entry name" value="HTH_ASNC_1"/>
    <property type="match status" value="1"/>
</dbReference>
<dbReference type="GO" id="GO:0043565">
    <property type="term" value="F:sequence-specific DNA binding"/>
    <property type="evidence" value="ECO:0007669"/>
    <property type="project" value="InterPro"/>
</dbReference>
<dbReference type="PANTHER" id="PTHR30154:SF34">
    <property type="entry name" value="TRANSCRIPTIONAL REGULATOR AZLB"/>
    <property type="match status" value="1"/>
</dbReference>
<evidence type="ECO:0000313" key="6">
    <source>
        <dbReference type="Proteomes" id="UP000004535"/>
    </source>
</evidence>
<dbReference type="SUPFAM" id="SSF54909">
    <property type="entry name" value="Dimeric alpha+beta barrel"/>
    <property type="match status" value="1"/>
</dbReference>
<dbReference type="InterPro" id="IPR036390">
    <property type="entry name" value="WH_DNA-bd_sf"/>
</dbReference>
<dbReference type="SUPFAM" id="SSF46785">
    <property type="entry name" value="Winged helix' DNA-binding domain"/>
    <property type="match status" value="1"/>
</dbReference>
<dbReference type="Pfam" id="PF01037">
    <property type="entry name" value="AsnC_trans_reg"/>
    <property type="match status" value="1"/>
</dbReference>